<keyword evidence="2" id="KW-1185">Reference proteome</keyword>
<dbReference type="EMBL" id="JBAKIA010000001">
    <property type="protein sequence ID" value="MEJ8472734.1"/>
    <property type="molecule type" value="Genomic_DNA"/>
</dbReference>
<evidence type="ECO:0000313" key="1">
    <source>
        <dbReference type="EMBL" id="MEJ8472734.1"/>
    </source>
</evidence>
<comment type="caution">
    <text evidence="1">The sequence shown here is derived from an EMBL/GenBank/DDBJ whole genome shotgun (WGS) entry which is preliminary data.</text>
</comment>
<evidence type="ECO:0000313" key="2">
    <source>
        <dbReference type="Proteomes" id="UP001385499"/>
    </source>
</evidence>
<gene>
    <name evidence="1" type="ORF">V6575_01415</name>
</gene>
<dbReference type="RefSeq" id="WP_340272211.1">
    <property type="nucleotide sequence ID" value="NZ_JBAKIA010000001.1"/>
</dbReference>
<dbReference type="Proteomes" id="UP001385499">
    <property type="component" value="Unassembled WGS sequence"/>
</dbReference>
<protein>
    <submittedName>
        <fullName evidence="1">Uncharacterized protein</fullName>
    </submittedName>
</protein>
<accession>A0ABU8TEZ8</accession>
<proteinExistence type="predicted"/>
<name>A0ABU8TEZ8_9HYPH</name>
<reference evidence="1 2" key="1">
    <citation type="submission" date="2024-02" db="EMBL/GenBank/DDBJ databases">
        <title>Roseibium algae sp. nov., isolated from marine alga (Grateloupia sp.), showing potential in myo-inositol conversion.</title>
        <authorList>
            <person name="Wang Y."/>
        </authorList>
    </citation>
    <scope>NUCLEOTIDE SEQUENCE [LARGE SCALE GENOMIC DNA]</scope>
    <source>
        <strain evidence="1 2">H3510</strain>
    </source>
</reference>
<sequence>MQSGWACRELIVLVCAHYTEMVLPSQFYQCGGVHLVVHWWASFAGWEKAAAVAAL</sequence>
<organism evidence="1 2">
    <name type="scientific">Roseibium algae</name>
    <dbReference type="NCBI Taxonomy" id="3123038"/>
    <lineage>
        <taxon>Bacteria</taxon>
        <taxon>Pseudomonadati</taxon>
        <taxon>Pseudomonadota</taxon>
        <taxon>Alphaproteobacteria</taxon>
        <taxon>Hyphomicrobiales</taxon>
        <taxon>Stappiaceae</taxon>
        <taxon>Roseibium</taxon>
    </lineage>
</organism>